<dbReference type="InterPro" id="IPR043203">
    <property type="entry name" value="VGCC_Ca_Na"/>
</dbReference>
<protein>
    <recommendedName>
        <fullName evidence="7">EF-hand domain-containing protein</fullName>
    </recommendedName>
</protein>
<sequence length="489" mass="54616">MDAPTGCGTDADSPVHTYESTTFGSLIDRAKLAHNLEVTRLKEEVQKLHDRLAATCQERNDSCADTPGKRHATALPVGMQSARPASNVSAKLDINGSGPGGAATNVTEPGVASITSLHSRWSPCSTERGRPDASMATNRSGTKSYLSVYSHEGTRKSLARGFSSTFRRQKSREKTLAAKGCVYKLVVHPGFEMLAAGVIVLNGLVMALESQYHGFDVAVWTGHESARGLSYDVWPFAEEVFETCEWAFGVFFSLEVGLRILAHRSQFVRDCWNLIDLAVVVMWAYGRVNLGTTINAQMLRLLRLSRLVRLFRLFRYVNNHRFDSLYLIATALKGSGSILAWSFSLLLVLHALSLAVNQALLEWYFQEDQAEEQRLVFEYFGSFSRALLTMFEFTLANWAPPARVLTEKVNEVLRIYSVVHKMVLGFAIIGIINGVFIQETFKAAALDDALMVRQTCRRERAHIKKMRRLFSEADEDSDGTVDLNEWLRT</sequence>
<dbReference type="InterPro" id="IPR005821">
    <property type="entry name" value="Ion_trans_dom"/>
</dbReference>
<keyword evidence="2 6" id="KW-0812">Transmembrane</keyword>
<dbReference type="PROSITE" id="PS00018">
    <property type="entry name" value="EF_HAND_1"/>
    <property type="match status" value="1"/>
</dbReference>
<dbReference type="PROSITE" id="PS50222">
    <property type="entry name" value="EF_HAND_2"/>
    <property type="match status" value="1"/>
</dbReference>
<evidence type="ECO:0000259" key="7">
    <source>
        <dbReference type="PROSITE" id="PS50222"/>
    </source>
</evidence>
<comment type="caution">
    <text evidence="8">The sequence shown here is derived from an EMBL/GenBank/DDBJ whole genome shotgun (WGS) entry which is preliminary data.</text>
</comment>
<reference evidence="8" key="1">
    <citation type="submission" date="2023-10" db="EMBL/GenBank/DDBJ databases">
        <authorList>
            <person name="Chen Y."/>
            <person name="Shah S."/>
            <person name="Dougan E. K."/>
            <person name="Thang M."/>
            <person name="Chan C."/>
        </authorList>
    </citation>
    <scope>NUCLEOTIDE SEQUENCE [LARGE SCALE GENOMIC DNA]</scope>
</reference>
<proteinExistence type="predicted"/>
<evidence type="ECO:0000256" key="2">
    <source>
        <dbReference type="ARBA" id="ARBA00022692"/>
    </source>
</evidence>
<dbReference type="InterPro" id="IPR002048">
    <property type="entry name" value="EF_hand_dom"/>
</dbReference>
<evidence type="ECO:0000256" key="4">
    <source>
        <dbReference type="ARBA" id="ARBA00023136"/>
    </source>
</evidence>
<comment type="subcellular location">
    <subcellularLocation>
        <location evidence="1">Membrane</location>
        <topology evidence="1">Multi-pass membrane protein</topology>
    </subcellularLocation>
</comment>
<organism evidence="8 9">
    <name type="scientific">Prorocentrum cordatum</name>
    <dbReference type="NCBI Taxonomy" id="2364126"/>
    <lineage>
        <taxon>Eukaryota</taxon>
        <taxon>Sar</taxon>
        <taxon>Alveolata</taxon>
        <taxon>Dinophyceae</taxon>
        <taxon>Prorocentrales</taxon>
        <taxon>Prorocentraceae</taxon>
        <taxon>Prorocentrum</taxon>
    </lineage>
</organism>
<dbReference type="EMBL" id="CAUYUJ010014818">
    <property type="protein sequence ID" value="CAK0846357.1"/>
    <property type="molecule type" value="Genomic_DNA"/>
</dbReference>
<accession>A0ABN9TK64</accession>
<feature type="non-terminal residue" evidence="8">
    <location>
        <position position="489"/>
    </location>
</feature>
<dbReference type="Pfam" id="PF00520">
    <property type="entry name" value="Ion_trans"/>
    <property type="match status" value="1"/>
</dbReference>
<evidence type="ECO:0000256" key="5">
    <source>
        <dbReference type="SAM" id="MobiDB-lite"/>
    </source>
</evidence>
<dbReference type="InterPro" id="IPR027359">
    <property type="entry name" value="Volt_channel_dom_sf"/>
</dbReference>
<name>A0ABN9TK64_9DINO</name>
<feature type="domain" description="EF-hand" evidence="7">
    <location>
        <begin position="461"/>
        <end position="489"/>
    </location>
</feature>
<evidence type="ECO:0000256" key="1">
    <source>
        <dbReference type="ARBA" id="ARBA00004141"/>
    </source>
</evidence>
<feature type="region of interest" description="Disordered" evidence="5">
    <location>
        <begin position="118"/>
        <end position="138"/>
    </location>
</feature>
<dbReference type="PANTHER" id="PTHR10037">
    <property type="entry name" value="VOLTAGE-GATED CATION CHANNEL CALCIUM AND SODIUM"/>
    <property type="match status" value="1"/>
</dbReference>
<dbReference type="SUPFAM" id="SSF81324">
    <property type="entry name" value="Voltage-gated potassium channels"/>
    <property type="match status" value="1"/>
</dbReference>
<evidence type="ECO:0000313" key="8">
    <source>
        <dbReference type="EMBL" id="CAK0846357.1"/>
    </source>
</evidence>
<dbReference type="PANTHER" id="PTHR10037:SF62">
    <property type="entry name" value="SODIUM CHANNEL PROTEIN 60E"/>
    <property type="match status" value="1"/>
</dbReference>
<keyword evidence="9" id="KW-1185">Reference proteome</keyword>
<dbReference type="Proteomes" id="UP001189429">
    <property type="component" value="Unassembled WGS sequence"/>
</dbReference>
<dbReference type="InterPro" id="IPR018247">
    <property type="entry name" value="EF_Hand_1_Ca_BS"/>
</dbReference>
<dbReference type="Gene3D" id="1.20.120.350">
    <property type="entry name" value="Voltage-gated potassium channels. Chain C"/>
    <property type="match status" value="1"/>
</dbReference>
<keyword evidence="4 6" id="KW-0472">Membrane</keyword>
<evidence type="ECO:0000256" key="6">
    <source>
        <dbReference type="SAM" id="Phobius"/>
    </source>
</evidence>
<keyword evidence="3 6" id="KW-1133">Transmembrane helix</keyword>
<gene>
    <name evidence="8" type="ORF">PCOR1329_LOCUS39892</name>
</gene>
<evidence type="ECO:0000313" key="9">
    <source>
        <dbReference type="Proteomes" id="UP001189429"/>
    </source>
</evidence>
<feature type="transmembrane region" description="Helical" evidence="6">
    <location>
        <begin position="418"/>
        <end position="437"/>
    </location>
</feature>
<evidence type="ECO:0000256" key="3">
    <source>
        <dbReference type="ARBA" id="ARBA00022989"/>
    </source>
</evidence>